<dbReference type="Pfam" id="PF09820">
    <property type="entry name" value="AAA-ATPase_like"/>
    <property type="match status" value="1"/>
</dbReference>
<evidence type="ECO:0000259" key="1">
    <source>
        <dbReference type="Pfam" id="PF09820"/>
    </source>
</evidence>
<dbReference type="Pfam" id="PF08011">
    <property type="entry name" value="PDDEXK_9"/>
    <property type="match status" value="1"/>
</dbReference>
<dbReference type="InterPro" id="IPR012547">
    <property type="entry name" value="PDDEXK_9"/>
</dbReference>
<sequence length="517" mass="60796">MKKLPIGISSFEKIITENYVYIDKTKHVDTLVNKGAGRYFLSRPRRFGKSLLIDTIKQAFQGNRELFKGLHLEKNWDWEVTYPVLHFSFGEGNISNPQLLDEKISKFLDTYYERYQIKKLYSEVSSKFSYLINTLGTRYQQVVILIDEYDKPILDNIDNNDLAIAMRQRLKNFYSVIKAQDEYIKFVMLTGVSKFSKVSLFSDLNNLDDITLDAKYADICGYNQAELVETFNVYLQQAKVDYDVLRRWYNGYNFAGSEKQKVYNPFDILLFISKDFHYRNYWFETATPTFLVKLVQKNRYFIPDFESVVVNEHLLRTFDVDNMPIETLLFQTGYLTIKEMFLRGHVIAYRLGYPNYEVKYSLNNSLATIATNDSKKNQVIDHMISAFEKNDFERLGEIICSHFASIPNDWYRNNDIERYEGFYASIVYSFLAALGYDLIAEDVTNHGRIDLTLVMPDKVMIMEFKLQKYGDAKEAVAQIKSRQYAQKYESYNKPIYLIGMSFDDKQRNMADLWVEKV</sequence>
<dbReference type="PANTHER" id="PTHR34825:SF1">
    <property type="entry name" value="AAA-ATPASE-LIKE DOMAIN-CONTAINING PROTEIN"/>
    <property type="match status" value="1"/>
</dbReference>
<evidence type="ECO:0000313" key="3">
    <source>
        <dbReference type="Proteomes" id="UP000636949"/>
    </source>
</evidence>
<dbReference type="InterPro" id="IPR027417">
    <property type="entry name" value="P-loop_NTPase"/>
</dbReference>
<dbReference type="InterPro" id="IPR018631">
    <property type="entry name" value="AAA-ATPase-like_dom"/>
</dbReference>
<dbReference type="EMBL" id="BMJS01000007">
    <property type="protein sequence ID" value="GGF94585.1"/>
    <property type="molecule type" value="Genomic_DNA"/>
</dbReference>
<dbReference type="PANTHER" id="PTHR34825">
    <property type="entry name" value="CONSERVED PROTEIN, WITH A WEAK D-GALACTARATE DEHYDRATASE/ALTRONATE HYDROLASE DOMAIN"/>
    <property type="match status" value="1"/>
</dbReference>
<feature type="domain" description="AAA-ATPase-like" evidence="1">
    <location>
        <begin position="5"/>
        <end position="201"/>
    </location>
</feature>
<evidence type="ECO:0000313" key="2">
    <source>
        <dbReference type="EMBL" id="GGF94585.1"/>
    </source>
</evidence>
<accession>A0A8J2Z3D8</accession>
<dbReference type="RefSeq" id="WP_117001868.1">
    <property type="nucleotide sequence ID" value="NZ_BMJS01000007.1"/>
</dbReference>
<dbReference type="OrthoDB" id="7060064at2"/>
<reference evidence="2" key="2">
    <citation type="submission" date="2020-09" db="EMBL/GenBank/DDBJ databases">
        <authorList>
            <person name="Sun Q."/>
            <person name="Zhou Y."/>
        </authorList>
    </citation>
    <scope>NUCLEOTIDE SEQUENCE</scope>
    <source>
        <strain evidence="2">CGMCC 1.15758</strain>
    </source>
</reference>
<name>A0A8J2Z3D8_9GAMM</name>
<dbReference type="SUPFAM" id="SSF52540">
    <property type="entry name" value="P-loop containing nucleoside triphosphate hydrolases"/>
    <property type="match status" value="1"/>
</dbReference>
<reference evidence="2" key="1">
    <citation type="journal article" date="2014" name="Int. J. Syst. Evol. Microbiol.">
        <title>Complete genome sequence of Corynebacterium casei LMG S-19264T (=DSM 44701T), isolated from a smear-ripened cheese.</title>
        <authorList>
            <consortium name="US DOE Joint Genome Institute (JGI-PGF)"/>
            <person name="Walter F."/>
            <person name="Albersmeier A."/>
            <person name="Kalinowski J."/>
            <person name="Ruckert C."/>
        </authorList>
    </citation>
    <scope>NUCLEOTIDE SEQUENCE</scope>
    <source>
        <strain evidence="2">CGMCC 1.15758</strain>
    </source>
</reference>
<proteinExistence type="predicted"/>
<protein>
    <submittedName>
        <fullName evidence="2">ATPase AAA</fullName>
    </submittedName>
</protein>
<gene>
    <name evidence="2" type="ORF">GCM10010995_09790</name>
</gene>
<comment type="caution">
    <text evidence="2">The sequence shown here is derived from an EMBL/GenBank/DDBJ whole genome shotgun (WGS) entry which is preliminary data.</text>
</comment>
<dbReference type="Proteomes" id="UP000636949">
    <property type="component" value="Unassembled WGS sequence"/>
</dbReference>
<dbReference type="AlphaFoldDB" id="A0A8J2Z3D8"/>
<keyword evidence="3" id="KW-1185">Reference proteome</keyword>
<organism evidence="2 3">
    <name type="scientific">Cysteiniphilum litorale</name>
    <dbReference type="NCBI Taxonomy" id="2056700"/>
    <lineage>
        <taxon>Bacteria</taxon>
        <taxon>Pseudomonadati</taxon>
        <taxon>Pseudomonadota</taxon>
        <taxon>Gammaproteobacteria</taxon>
        <taxon>Thiotrichales</taxon>
        <taxon>Fastidiosibacteraceae</taxon>
        <taxon>Cysteiniphilum</taxon>
    </lineage>
</organism>